<organism evidence="2 4">
    <name type="scientific">Medicago truncatula</name>
    <name type="common">Barrel medic</name>
    <name type="synonym">Medicago tribuloides</name>
    <dbReference type="NCBI Taxonomy" id="3880"/>
    <lineage>
        <taxon>Eukaryota</taxon>
        <taxon>Viridiplantae</taxon>
        <taxon>Streptophyta</taxon>
        <taxon>Embryophyta</taxon>
        <taxon>Tracheophyta</taxon>
        <taxon>Spermatophyta</taxon>
        <taxon>Magnoliopsida</taxon>
        <taxon>eudicotyledons</taxon>
        <taxon>Gunneridae</taxon>
        <taxon>Pentapetalae</taxon>
        <taxon>rosids</taxon>
        <taxon>fabids</taxon>
        <taxon>Fabales</taxon>
        <taxon>Fabaceae</taxon>
        <taxon>Papilionoideae</taxon>
        <taxon>50 kb inversion clade</taxon>
        <taxon>NPAAA clade</taxon>
        <taxon>Hologalegina</taxon>
        <taxon>IRL clade</taxon>
        <taxon>Trifolieae</taxon>
        <taxon>Medicago</taxon>
    </lineage>
</organism>
<feature type="compositionally biased region" description="Basic and acidic residues" evidence="1">
    <location>
        <begin position="51"/>
        <end position="63"/>
    </location>
</feature>
<reference evidence="2 4" key="1">
    <citation type="journal article" date="2011" name="Nature">
        <title>The Medicago genome provides insight into the evolution of rhizobial symbioses.</title>
        <authorList>
            <person name="Young N.D."/>
            <person name="Debelle F."/>
            <person name="Oldroyd G.E."/>
            <person name="Geurts R."/>
            <person name="Cannon S.B."/>
            <person name="Udvardi M.K."/>
            <person name="Benedito V.A."/>
            <person name="Mayer K.F."/>
            <person name="Gouzy J."/>
            <person name="Schoof H."/>
            <person name="Van de Peer Y."/>
            <person name="Proost S."/>
            <person name="Cook D.R."/>
            <person name="Meyers B.C."/>
            <person name="Spannagl M."/>
            <person name="Cheung F."/>
            <person name="De Mita S."/>
            <person name="Krishnakumar V."/>
            <person name="Gundlach H."/>
            <person name="Zhou S."/>
            <person name="Mudge J."/>
            <person name="Bharti A.K."/>
            <person name="Murray J.D."/>
            <person name="Naoumkina M.A."/>
            <person name="Rosen B."/>
            <person name="Silverstein K.A."/>
            <person name="Tang H."/>
            <person name="Rombauts S."/>
            <person name="Zhao P.X."/>
            <person name="Zhou P."/>
            <person name="Barbe V."/>
            <person name="Bardou P."/>
            <person name="Bechner M."/>
            <person name="Bellec A."/>
            <person name="Berger A."/>
            <person name="Berges H."/>
            <person name="Bidwell S."/>
            <person name="Bisseling T."/>
            <person name="Choisne N."/>
            <person name="Couloux A."/>
            <person name="Denny R."/>
            <person name="Deshpande S."/>
            <person name="Dai X."/>
            <person name="Doyle J.J."/>
            <person name="Dudez A.M."/>
            <person name="Farmer A.D."/>
            <person name="Fouteau S."/>
            <person name="Franken C."/>
            <person name="Gibelin C."/>
            <person name="Gish J."/>
            <person name="Goldstein S."/>
            <person name="Gonzalez A.J."/>
            <person name="Green P.J."/>
            <person name="Hallab A."/>
            <person name="Hartog M."/>
            <person name="Hua A."/>
            <person name="Humphray S.J."/>
            <person name="Jeong D.H."/>
            <person name="Jing Y."/>
            <person name="Jocker A."/>
            <person name="Kenton S.M."/>
            <person name="Kim D.J."/>
            <person name="Klee K."/>
            <person name="Lai H."/>
            <person name="Lang C."/>
            <person name="Lin S."/>
            <person name="Macmil S.L."/>
            <person name="Magdelenat G."/>
            <person name="Matthews L."/>
            <person name="McCorrison J."/>
            <person name="Monaghan E.L."/>
            <person name="Mun J.H."/>
            <person name="Najar F.Z."/>
            <person name="Nicholson C."/>
            <person name="Noirot C."/>
            <person name="O'Bleness M."/>
            <person name="Paule C.R."/>
            <person name="Poulain J."/>
            <person name="Prion F."/>
            <person name="Qin B."/>
            <person name="Qu C."/>
            <person name="Retzel E.F."/>
            <person name="Riddle C."/>
            <person name="Sallet E."/>
            <person name="Samain S."/>
            <person name="Samson N."/>
            <person name="Sanders I."/>
            <person name="Saurat O."/>
            <person name="Scarpelli C."/>
            <person name="Schiex T."/>
            <person name="Segurens B."/>
            <person name="Severin A.J."/>
            <person name="Sherrier D.J."/>
            <person name="Shi R."/>
            <person name="Sims S."/>
            <person name="Singer S.R."/>
            <person name="Sinharoy S."/>
            <person name="Sterck L."/>
            <person name="Viollet A."/>
            <person name="Wang B.B."/>
            <person name="Wang K."/>
            <person name="Wang M."/>
            <person name="Wang X."/>
            <person name="Warfsmann J."/>
            <person name="Weissenbach J."/>
            <person name="White D.D."/>
            <person name="White J.D."/>
            <person name="Wiley G.B."/>
            <person name="Wincker P."/>
            <person name="Xing Y."/>
            <person name="Yang L."/>
            <person name="Yao Z."/>
            <person name="Ying F."/>
            <person name="Zhai J."/>
            <person name="Zhou L."/>
            <person name="Zuber A."/>
            <person name="Denarie J."/>
            <person name="Dixon R.A."/>
            <person name="May G.D."/>
            <person name="Schwartz D.C."/>
            <person name="Rogers J."/>
            <person name="Quetier F."/>
            <person name="Town C.D."/>
            <person name="Roe B.A."/>
        </authorList>
    </citation>
    <scope>NUCLEOTIDE SEQUENCE [LARGE SCALE GENOMIC DNA]</scope>
    <source>
        <strain evidence="2">A17</strain>
        <strain evidence="3 4">cv. Jemalong A17</strain>
    </source>
</reference>
<feature type="region of interest" description="Disordered" evidence="1">
    <location>
        <begin position="32"/>
        <end position="63"/>
    </location>
</feature>
<dbReference type="EnsemblPlants" id="AES76386">
    <property type="protein sequence ID" value="AES76386"/>
    <property type="gene ID" value="MTR_6g078050"/>
</dbReference>
<dbReference type="Proteomes" id="UP000002051">
    <property type="component" value="Chromosome 6"/>
</dbReference>
<dbReference type="AlphaFoldDB" id="G7KKP0"/>
<sequence length="108" mass="12500">MRRTCSAANLTRYVDKIGRSFRARHRLQFDTQSGFETQTEIGDNNNNDNQPLKDFDMPSDEDHHTNIVRPKIAVNNFKLKPSLLQIVQQNQFFGNPTENPNLHLSVFV</sequence>
<evidence type="ECO:0000256" key="1">
    <source>
        <dbReference type="SAM" id="MobiDB-lite"/>
    </source>
</evidence>
<reference evidence="2 4" key="2">
    <citation type="journal article" date="2014" name="BMC Genomics">
        <title>An improved genome release (version Mt4.0) for the model legume Medicago truncatula.</title>
        <authorList>
            <person name="Tang H."/>
            <person name="Krishnakumar V."/>
            <person name="Bidwell S."/>
            <person name="Rosen B."/>
            <person name="Chan A."/>
            <person name="Zhou S."/>
            <person name="Gentzbittel L."/>
            <person name="Childs K.L."/>
            <person name="Yandell M."/>
            <person name="Gundlach H."/>
            <person name="Mayer K.F."/>
            <person name="Schwartz D.C."/>
            <person name="Town C.D."/>
        </authorList>
    </citation>
    <scope>GENOME REANNOTATION</scope>
    <source>
        <strain evidence="3 4">cv. Jemalong A17</strain>
    </source>
</reference>
<feature type="compositionally biased region" description="Polar residues" evidence="1">
    <location>
        <begin position="32"/>
        <end position="50"/>
    </location>
</feature>
<dbReference type="EMBL" id="CM001222">
    <property type="protein sequence ID" value="AES76386.1"/>
    <property type="molecule type" value="Genomic_DNA"/>
</dbReference>
<dbReference type="HOGENOM" id="CLU_160942_0_0_1"/>
<gene>
    <name evidence="2" type="ordered locus">MTR_6g078050</name>
</gene>
<evidence type="ECO:0000313" key="2">
    <source>
        <dbReference type="EMBL" id="AES76386.1"/>
    </source>
</evidence>
<protein>
    <submittedName>
        <fullName evidence="2 3">Uncharacterized protein</fullName>
    </submittedName>
</protein>
<dbReference type="PaxDb" id="3880-AES76386"/>
<proteinExistence type="predicted"/>
<evidence type="ECO:0000313" key="3">
    <source>
        <dbReference type="EnsemblPlants" id="AES76386"/>
    </source>
</evidence>
<evidence type="ECO:0000313" key="4">
    <source>
        <dbReference type="Proteomes" id="UP000002051"/>
    </source>
</evidence>
<name>G7KKP0_MEDTR</name>
<keyword evidence="4" id="KW-1185">Reference proteome</keyword>
<reference evidence="3" key="3">
    <citation type="submission" date="2015-04" db="UniProtKB">
        <authorList>
            <consortium name="EnsemblPlants"/>
        </authorList>
    </citation>
    <scope>IDENTIFICATION</scope>
    <source>
        <strain evidence="3">cv. Jemalong A17</strain>
    </source>
</reference>
<accession>G7KKP0</accession>